<evidence type="ECO:0000313" key="6">
    <source>
        <dbReference type="Proteomes" id="UP000679848"/>
    </source>
</evidence>
<dbReference type="PROSITE" id="PS51257">
    <property type="entry name" value="PROKAR_LIPOPROTEIN"/>
    <property type="match status" value="1"/>
</dbReference>
<dbReference type="PANTHER" id="PTHR33376:SF7">
    <property type="entry name" value="C4-DICARBOXYLATE-BINDING PROTEIN DCTB"/>
    <property type="match status" value="1"/>
</dbReference>
<dbReference type="InterPro" id="IPR018389">
    <property type="entry name" value="DctP_fam"/>
</dbReference>
<name>A0A810QEI7_9FIRM</name>
<dbReference type="GO" id="GO:0055085">
    <property type="term" value="P:transmembrane transport"/>
    <property type="evidence" value="ECO:0007669"/>
    <property type="project" value="InterPro"/>
</dbReference>
<accession>A0A810QEI7</accession>
<dbReference type="PANTHER" id="PTHR33376">
    <property type="match status" value="1"/>
</dbReference>
<feature type="signal peptide" evidence="4">
    <location>
        <begin position="1"/>
        <end position="22"/>
    </location>
</feature>
<keyword evidence="2" id="KW-0813">Transport</keyword>
<dbReference type="RefSeq" id="WP_187030245.1">
    <property type="nucleotide sequence ID" value="NZ_AP023420.1"/>
</dbReference>
<sequence length="359" mass="39809">MKKKFERVFTLLLAALLVVSMAGCGGTPSEPPGEEGNDGGGETVVIRVNSAFNSATVDETANGIAALEFVDRVAERTNGAYEIKLFMDSQLGGSTDQIVGGLQTGAFEMCTKAVGDFGEFTDAFMPFNFPYLYSSPEVVHAIIDGPVGDRIRQDCIDDIGIRVLAFTELGYRHVTNSKHPIKTPDDMKGLKIRTMNDPYQIAAMEALGAAVTPMSYSEVFTSLQTKVIDGQENPCQNIWTDKFYEVQDYMTLTKHSYTVQIIGISEAYFQTLPEDVQQILIEEGHNLELRNREELEAIDNAQLEELKKVMDVYELSDEEYEAFRDIAATSWDAAKEAMGDEYFDLLMSEVEKAEAALKN</sequence>
<dbReference type="NCBIfam" id="TIGR00787">
    <property type="entry name" value="dctP"/>
    <property type="match status" value="1"/>
</dbReference>
<dbReference type="NCBIfam" id="NF037995">
    <property type="entry name" value="TRAP_S1"/>
    <property type="match status" value="1"/>
</dbReference>
<proteinExistence type="inferred from homology"/>
<reference evidence="5" key="1">
    <citation type="submission" date="2020-09" db="EMBL/GenBank/DDBJ databases">
        <title>New species isolated from human feces.</title>
        <authorList>
            <person name="Kitahara M."/>
            <person name="Shigeno Y."/>
            <person name="Shime M."/>
            <person name="Matsumoto Y."/>
            <person name="Nakamura S."/>
            <person name="Motooka D."/>
            <person name="Fukuoka S."/>
            <person name="Nishikawa H."/>
            <person name="Benno Y."/>
        </authorList>
    </citation>
    <scope>NUCLEOTIDE SEQUENCE</scope>
    <source>
        <strain evidence="5">MM59</strain>
    </source>
</reference>
<gene>
    <name evidence="5" type="ORF">MM59RIKEN_16050</name>
</gene>
<dbReference type="Proteomes" id="UP000679848">
    <property type="component" value="Chromosome"/>
</dbReference>
<evidence type="ECO:0000256" key="1">
    <source>
        <dbReference type="ARBA" id="ARBA00009023"/>
    </source>
</evidence>
<dbReference type="GO" id="GO:0030288">
    <property type="term" value="C:outer membrane-bounded periplasmic space"/>
    <property type="evidence" value="ECO:0007669"/>
    <property type="project" value="InterPro"/>
</dbReference>
<comment type="similarity">
    <text evidence="1">Belongs to the bacterial solute-binding protein 7 family.</text>
</comment>
<dbReference type="InterPro" id="IPR004682">
    <property type="entry name" value="TRAP_DctP"/>
</dbReference>
<evidence type="ECO:0000256" key="3">
    <source>
        <dbReference type="ARBA" id="ARBA00022729"/>
    </source>
</evidence>
<evidence type="ECO:0000313" key="5">
    <source>
        <dbReference type="EMBL" id="BCK84286.1"/>
    </source>
</evidence>
<keyword evidence="3 4" id="KW-0732">Signal</keyword>
<evidence type="ECO:0000256" key="4">
    <source>
        <dbReference type="SAM" id="SignalP"/>
    </source>
</evidence>
<evidence type="ECO:0000256" key="2">
    <source>
        <dbReference type="ARBA" id="ARBA00022448"/>
    </source>
</evidence>
<protein>
    <submittedName>
        <fullName evidence="5">ABC transporter substrate-binding protein</fullName>
    </submittedName>
</protein>
<dbReference type="AlphaFoldDB" id="A0A810QEI7"/>
<feature type="chain" id="PRO_5032932960" evidence="4">
    <location>
        <begin position="23"/>
        <end position="359"/>
    </location>
</feature>
<dbReference type="Gene3D" id="3.40.190.170">
    <property type="entry name" value="Bacterial extracellular solute-binding protein, family 7"/>
    <property type="match status" value="1"/>
</dbReference>
<keyword evidence="6" id="KW-1185">Reference proteome</keyword>
<organism evidence="5 6">
    <name type="scientific">Pusillibacter faecalis</name>
    <dbReference type="NCBI Taxonomy" id="2714358"/>
    <lineage>
        <taxon>Bacteria</taxon>
        <taxon>Bacillati</taxon>
        <taxon>Bacillota</taxon>
        <taxon>Clostridia</taxon>
        <taxon>Eubacteriales</taxon>
        <taxon>Oscillospiraceae</taxon>
        <taxon>Pusillibacter</taxon>
    </lineage>
</organism>
<dbReference type="Pfam" id="PF03480">
    <property type="entry name" value="DctP"/>
    <property type="match status" value="1"/>
</dbReference>
<dbReference type="KEGG" id="pfaa:MM59RIKEN_16050"/>
<dbReference type="InterPro" id="IPR038404">
    <property type="entry name" value="TRAP_DctP_sf"/>
</dbReference>
<dbReference type="EMBL" id="AP023420">
    <property type="protein sequence ID" value="BCK84286.1"/>
    <property type="molecule type" value="Genomic_DNA"/>
</dbReference>
<dbReference type="CDD" id="cd13603">
    <property type="entry name" value="PBP2_TRAP_Siap_TeaA_like"/>
    <property type="match status" value="1"/>
</dbReference>
<dbReference type="SUPFAM" id="SSF53850">
    <property type="entry name" value="Periplasmic binding protein-like II"/>
    <property type="match status" value="1"/>
</dbReference>
<dbReference type="PIRSF" id="PIRSF006470">
    <property type="entry name" value="DctB"/>
    <property type="match status" value="1"/>
</dbReference>